<dbReference type="SMART" id="SM00166">
    <property type="entry name" value="UBX"/>
    <property type="match status" value="1"/>
</dbReference>
<dbReference type="CDD" id="cd01770">
    <property type="entry name" value="UBX_UBXN2"/>
    <property type="match status" value="1"/>
</dbReference>
<protein>
    <recommendedName>
        <fullName evidence="6">UBX domain-containing protein</fullName>
    </recommendedName>
</protein>
<dbReference type="GO" id="GO:0005634">
    <property type="term" value="C:nucleus"/>
    <property type="evidence" value="ECO:0007669"/>
    <property type="project" value="TreeGrafter"/>
</dbReference>
<dbReference type="SUPFAM" id="SSF102848">
    <property type="entry name" value="NSFL1 (p97 ATPase) cofactor p47, SEP domain"/>
    <property type="match status" value="1"/>
</dbReference>
<feature type="region of interest" description="Disordered" evidence="1">
    <location>
        <begin position="1"/>
        <end position="57"/>
    </location>
</feature>
<evidence type="ECO:0000259" key="2">
    <source>
        <dbReference type="PROSITE" id="PS50033"/>
    </source>
</evidence>
<dbReference type="EMBL" id="JNBR01001862">
    <property type="protein sequence ID" value="OQR84434.1"/>
    <property type="molecule type" value="Genomic_DNA"/>
</dbReference>
<dbReference type="GO" id="GO:0061025">
    <property type="term" value="P:membrane fusion"/>
    <property type="evidence" value="ECO:0007669"/>
    <property type="project" value="TreeGrafter"/>
</dbReference>
<dbReference type="SUPFAM" id="SSF54236">
    <property type="entry name" value="Ubiquitin-like"/>
    <property type="match status" value="1"/>
</dbReference>
<dbReference type="GO" id="GO:0005829">
    <property type="term" value="C:cytosol"/>
    <property type="evidence" value="ECO:0007669"/>
    <property type="project" value="TreeGrafter"/>
</dbReference>
<dbReference type="SMART" id="SM00553">
    <property type="entry name" value="SEP"/>
    <property type="match status" value="1"/>
</dbReference>
<dbReference type="PROSITE" id="PS51399">
    <property type="entry name" value="SEP"/>
    <property type="match status" value="1"/>
</dbReference>
<dbReference type="PANTHER" id="PTHR23333">
    <property type="entry name" value="UBX DOMAIN CONTAINING PROTEIN"/>
    <property type="match status" value="1"/>
</dbReference>
<gene>
    <name evidence="4" type="ORF">ACHHYP_13389</name>
</gene>
<evidence type="ECO:0000256" key="1">
    <source>
        <dbReference type="SAM" id="MobiDB-lite"/>
    </source>
</evidence>
<dbReference type="PANTHER" id="PTHR23333:SF20">
    <property type="entry name" value="NSFL1 COFACTOR P47"/>
    <property type="match status" value="1"/>
</dbReference>
<dbReference type="GO" id="GO:0031468">
    <property type="term" value="P:nuclear membrane reassembly"/>
    <property type="evidence" value="ECO:0007669"/>
    <property type="project" value="TreeGrafter"/>
</dbReference>
<evidence type="ECO:0000313" key="5">
    <source>
        <dbReference type="Proteomes" id="UP000243579"/>
    </source>
</evidence>
<dbReference type="OrthoDB" id="25887at2759"/>
<dbReference type="InterPro" id="IPR029071">
    <property type="entry name" value="Ubiquitin-like_domsf"/>
</dbReference>
<dbReference type="GO" id="GO:0000045">
    <property type="term" value="P:autophagosome assembly"/>
    <property type="evidence" value="ECO:0007669"/>
    <property type="project" value="TreeGrafter"/>
</dbReference>
<dbReference type="AlphaFoldDB" id="A0A1V9YFA5"/>
<dbReference type="InterPro" id="IPR036241">
    <property type="entry name" value="NSFL1C_SEP_dom_sf"/>
</dbReference>
<reference evidence="4 5" key="1">
    <citation type="journal article" date="2014" name="Genome Biol. Evol.">
        <title>The secreted proteins of Achlya hypogyna and Thraustotheca clavata identify the ancestral oomycete secretome and reveal gene acquisitions by horizontal gene transfer.</title>
        <authorList>
            <person name="Misner I."/>
            <person name="Blouin N."/>
            <person name="Leonard G."/>
            <person name="Richards T.A."/>
            <person name="Lane C.E."/>
        </authorList>
    </citation>
    <scope>NUCLEOTIDE SEQUENCE [LARGE SCALE GENOMIC DNA]</scope>
    <source>
        <strain evidence="4 5">ATCC 48635</strain>
    </source>
</reference>
<dbReference type="InterPro" id="IPR001012">
    <property type="entry name" value="UBX_dom"/>
</dbReference>
<comment type="caution">
    <text evidence="4">The sequence shown here is derived from an EMBL/GenBank/DDBJ whole genome shotgun (WGS) entry which is preliminary data.</text>
</comment>
<evidence type="ECO:0008006" key="6">
    <source>
        <dbReference type="Google" id="ProtNLM"/>
    </source>
</evidence>
<proteinExistence type="predicted"/>
<dbReference type="GO" id="GO:0043130">
    <property type="term" value="F:ubiquitin binding"/>
    <property type="evidence" value="ECO:0007669"/>
    <property type="project" value="TreeGrafter"/>
</dbReference>
<keyword evidence="5" id="KW-1185">Reference proteome</keyword>
<dbReference type="Gene3D" id="3.30.420.210">
    <property type="entry name" value="SEP domain"/>
    <property type="match status" value="1"/>
</dbReference>
<accession>A0A1V9YFA5</accession>
<organism evidence="4 5">
    <name type="scientific">Achlya hypogyna</name>
    <name type="common">Oomycete</name>
    <name type="synonym">Protoachlya hypogyna</name>
    <dbReference type="NCBI Taxonomy" id="1202772"/>
    <lineage>
        <taxon>Eukaryota</taxon>
        <taxon>Sar</taxon>
        <taxon>Stramenopiles</taxon>
        <taxon>Oomycota</taxon>
        <taxon>Saprolegniomycetes</taxon>
        <taxon>Saprolegniales</taxon>
        <taxon>Achlyaceae</taxon>
        <taxon>Achlya</taxon>
    </lineage>
</organism>
<dbReference type="Pfam" id="PF00789">
    <property type="entry name" value="UBX"/>
    <property type="match status" value="1"/>
</dbReference>
<feature type="domain" description="UBX" evidence="2">
    <location>
        <begin position="182"/>
        <end position="257"/>
    </location>
</feature>
<name>A0A1V9YFA5_ACHHY</name>
<dbReference type="STRING" id="1202772.A0A1V9YFA5"/>
<dbReference type="InterPro" id="IPR012989">
    <property type="entry name" value="SEP_domain"/>
</dbReference>
<dbReference type="Proteomes" id="UP000243579">
    <property type="component" value="Unassembled WGS sequence"/>
</dbReference>
<dbReference type="GO" id="GO:0007030">
    <property type="term" value="P:Golgi organization"/>
    <property type="evidence" value="ECO:0007669"/>
    <property type="project" value="TreeGrafter"/>
</dbReference>
<evidence type="ECO:0000259" key="3">
    <source>
        <dbReference type="PROSITE" id="PS51399"/>
    </source>
</evidence>
<dbReference type="GO" id="GO:0043161">
    <property type="term" value="P:proteasome-mediated ubiquitin-dependent protein catabolic process"/>
    <property type="evidence" value="ECO:0007669"/>
    <property type="project" value="TreeGrafter"/>
</dbReference>
<evidence type="ECO:0000313" key="4">
    <source>
        <dbReference type="EMBL" id="OQR84434.1"/>
    </source>
</evidence>
<dbReference type="Pfam" id="PF08059">
    <property type="entry name" value="SEP"/>
    <property type="match status" value="1"/>
</dbReference>
<sequence>MANVFGFGNLRNRAAEDGDSDEEKQSYYTGGTSAQGGGSGLSVFGPPTGAGGPPNIDNIIQRAHQQGVQGDAGAPTPAHVITFYAEGFTVDDGEYRRRDDEANREFLTAIERGVVPRELEALHSRGEHVDISLVDKRHEQYKEKAKPKYEAFAGEGQSMGGKKAEAAAIVTNSVATMTPVDTSKPTTVIQIRLANGGRLRETLNVTHTVRDIHAVLHREGAGTQAYILMAGFPPKPIVDMDATLQDAGLLGAAITQKWA</sequence>
<feature type="domain" description="SEP" evidence="3">
    <location>
        <begin position="76"/>
        <end position="142"/>
    </location>
</feature>
<dbReference type="PROSITE" id="PS50033">
    <property type="entry name" value="UBX"/>
    <property type="match status" value="1"/>
</dbReference>
<dbReference type="Gene3D" id="3.10.20.90">
    <property type="entry name" value="Phosphatidylinositol 3-kinase Catalytic Subunit, Chain A, domain 1"/>
    <property type="match status" value="1"/>
</dbReference>